<feature type="compositionally biased region" description="Polar residues" evidence="1">
    <location>
        <begin position="1175"/>
        <end position="1197"/>
    </location>
</feature>
<dbReference type="InterPro" id="IPR053793">
    <property type="entry name" value="PB1-like"/>
</dbReference>
<reference evidence="3" key="1">
    <citation type="submission" date="2021-03" db="EMBL/GenBank/DDBJ databases">
        <authorList>
            <person name="Bekaert M."/>
        </authorList>
    </citation>
    <scope>NUCLEOTIDE SEQUENCE</scope>
</reference>
<evidence type="ECO:0000256" key="1">
    <source>
        <dbReference type="SAM" id="MobiDB-lite"/>
    </source>
</evidence>
<dbReference type="CDD" id="cd06401">
    <property type="entry name" value="PB1_TFG"/>
    <property type="match status" value="1"/>
</dbReference>
<feature type="region of interest" description="Disordered" evidence="1">
    <location>
        <begin position="174"/>
        <end position="209"/>
    </location>
</feature>
<dbReference type="EMBL" id="CAJPWZ010002782">
    <property type="protein sequence ID" value="CAG2245635.1"/>
    <property type="molecule type" value="Genomic_DNA"/>
</dbReference>
<dbReference type="PANTHER" id="PTHR15335:SF7">
    <property type="entry name" value="PROTEIN TFG"/>
    <property type="match status" value="1"/>
</dbReference>
<protein>
    <submittedName>
        <fullName evidence="3">Protein TFG</fullName>
    </submittedName>
</protein>
<dbReference type="InterPro" id="IPR034857">
    <property type="entry name" value="PB1_TFG"/>
</dbReference>
<proteinExistence type="predicted"/>
<dbReference type="GO" id="GO:0042802">
    <property type="term" value="F:identical protein binding"/>
    <property type="evidence" value="ECO:0007669"/>
    <property type="project" value="InterPro"/>
</dbReference>
<dbReference type="PROSITE" id="PS51745">
    <property type="entry name" value="PB1"/>
    <property type="match status" value="1"/>
</dbReference>
<comment type="caution">
    <text evidence="3">The sequence shown here is derived from an EMBL/GenBank/DDBJ whole genome shotgun (WGS) entry which is preliminary data.</text>
</comment>
<dbReference type="SUPFAM" id="SSF54277">
    <property type="entry name" value="CAD &amp; PB1 domains"/>
    <property type="match status" value="1"/>
</dbReference>
<feature type="compositionally biased region" description="Polar residues" evidence="1">
    <location>
        <begin position="176"/>
        <end position="191"/>
    </location>
</feature>
<evidence type="ECO:0000313" key="4">
    <source>
        <dbReference type="Proteomes" id="UP000683360"/>
    </source>
</evidence>
<dbReference type="InterPro" id="IPR000270">
    <property type="entry name" value="PB1_dom"/>
</dbReference>
<dbReference type="Gene3D" id="3.10.20.90">
    <property type="entry name" value="Phosphatidylinositol 3-kinase Catalytic Subunit, Chain A, domain 1"/>
    <property type="match status" value="1"/>
</dbReference>
<sequence>MNLGKRELKENIEESTEFVKMLRQNVVTFSYFVKMDLSGKLIIKAQLGEDIRRIPIHNEDITYDELMLMMQRVYRGKLKNSDDITLKYKDEDNDLITIFDDSDLSFAIQCSRILKITLFVNGQPQPLESNQIKHLKTELRQIRDRVIQIIDTLEPQSDISSSVDTVSKGTHLHSLEPQSDISSSVDTVSKGTRTHTLEPQSDISSSVDTVQRTSQSITRYISSSVDTVSKGTHLHSLEPQSDISSSVDTVSKGTHLQSLEPQSDISSSICSLAQGWNFLVGFDGTFFPQVHSVTIRKEYLVSGEDVQQGVSIFVNSIMAEIDSMCNPRHIMLGINIPYANEEYPDVVMFEFWDPDRIQGDKDEFLQIVSDTVVNNKYIHMECVLRISPYHPQYMRGTIQFSLNFLEIKDDLIEEGLQSFAEYPMASLHEGVFLNATHAEAYLSIFSPTVDQYDDQTPRSPLPQSRQAKGRAPTSHAPSRAHSRAHSRVSQITGHSRNRKFSSAQGQDLTRIKQHVYDRMDHIKPQKVRIDGFRIGDESSYGPFAWQITTPIKAYLQKKMASHQMHAELFEAVLCGILLWLLDRESYDKDLTVELYKLTHSTAGSLYLIMEQNKTLRYILKAFVNRQETGPMREYLALYRESFVHLFLSNLYERSNEQITVGKVAVAQLDDLMPNSMIQFGSYDHVQMALKTLKNMNWYCMSLLLQLSEDSLNRCPIFKDILITMKSTFPDVIPQPITRHRNRQDPAGVDLETDVVHGLEDENIINHERLVINIDECEAKDSAPKTISRESVFIKYMIDTHLDESWHKYLTELVTAEFFPPNPFPRLTTIFRQNAMRMDLCFERDSVITENILNTNIKLDDKENFIYNIPGIDAYGTPCALQVLDTGIYMNLSQIVSMMTQQNYIQRKGPYRVGICLALSGPSILYGKMQPYLNEVELHEHCYIMGPPGCQGEAVQLFAMIVQNYLVDLIQKNMIPVSGIYFGESQNRWTWEDILTLRAGFISEFCTICNRKEPIFMKAFVLMDQWRYVPVRKYFLLHFMTDDEIEGELFFPDNPVAFYQSIFLSRDRAAFHYQNGGPKQGVNPMTGPNVKNSVNHLDYMMAAAKSRSDWITVHRALLLKSLIQQNDTHIGESWKMLHSVAAQVEYIIAIIDAIQDLVQLIIEYKEFLTKYESAPNTAASQRTRATPPQSRAQTGQKTADSHKARKANTLLPNFQSPIDEGVFGQMCMVFHRRLVEICKGRITLASSALAEFVKAKLKTSIEEDPYLNNFYFAYEDQTLFRLEEVKHMMRMVQDCLSSDVHLISDKAQSVVDNLETNMDEGRPSSVASYILNDPYMKIKHPRAQMTAILE</sequence>
<feature type="region of interest" description="Disordered" evidence="1">
    <location>
        <begin position="452"/>
        <end position="506"/>
    </location>
</feature>
<organism evidence="3 4">
    <name type="scientific">Mytilus edulis</name>
    <name type="common">Blue mussel</name>
    <dbReference type="NCBI Taxonomy" id="6550"/>
    <lineage>
        <taxon>Eukaryota</taxon>
        <taxon>Metazoa</taxon>
        <taxon>Spiralia</taxon>
        <taxon>Lophotrochozoa</taxon>
        <taxon>Mollusca</taxon>
        <taxon>Bivalvia</taxon>
        <taxon>Autobranchia</taxon>
        <taxon>Pteriomorphia</taxon>
        <taxon>Mytilida</taxon>
        <taxon>Mytiloidea</taxon>
        <taxon>Mytilidae</taxon>
        <taxon>Mytilinae</taxon>
        <taxon>Mytilus</taxon>
    </lineage>
</organism>
<feature type="compositionally biased region" description="Polar residues" evidence="1">
    <location>
        <begin position="197"/>
        <end position="209"/>
    </location>
</feature>
<feature type="compositionally biased region" description="Polar residues" evidence="1">
    <location>
        <begin position="490"/>
        <end position="506"/>
    </location>
</feature>
<dbReference type="SMART" id="SM00666">
    <property type="entry name" value="PB1"/>
    <property type="match status" value="1"/>
</dbReference>
<dbReference type="InterPro" id="IPR033512">
    <property type="entry name" value="TFG"/>
</dbReference>
<dbReference type="GO" id="GO:0070971">
    <property type="term" value="C:endoplasmic reticulum exit site"/>
    <property type="evidence" value="ECO:0007669"/>
    <property type="project" value="TreeGrafter"/>
</dbReference>
<dbReference type="PANTHER" id="PTHR15335">
    <property type="entry name" value="PROTEIN TFG"/>
    <property type="match status" value="1"/>
</dbReference>
<evidence type="ECO:0000313" key="3">
    <source>
        <dbReference type="EMBL" id="CAG2245635.1"/>
    </source>
</evidence>
<dbReference type="OrthoDB" id="542946at2759"/>
<feature type="region of interest" description="Disordered" evidence="1">
    <location>
        <begin position="1175"/>
        <end position="1202"/>
    </location>
</feature>
<dbReference type="Proteomes" id="UP000683360">
    <property type="component" value="Unassembled WGS sequence"/>
</dbReference>
<gene>
    <name evidence="3" type="ORF">MEDL_57661</name>
</gene>
<feature type="domain" description="PB1" evidence="2">
    <location>
        <begin position="40"/>
        <end position="121"/>
    </location>
</feature>
<dbReference type="Pfam" id="PF00564">
    <property type="entry name" value="PB1"/>
    <property type="match status" value="1"/>
</dbReference>
<evidence type="ECO:0000259" key="2">
    <source>
        <dbReference type="PROSITE" id="PS51745"/>
    </source>
</evidence>
<accession>A0A8S3UH59</accession>
<dbReference type="GO" id="GO:0048208">
    <property type="term" value="P:COPII vesicle coating"/>
    <property type="evidence" value="ECO:0007669"/>
    <property type="project" value="InterPro"/>
</dbReference>
<feature type="compositionally biased region" description="Polar residues" evidence="1">
    <location>
        <begin position="457"/>
        <end position="466"/>
    </location>
</feature>
<keyword evidence="4" id="KW-1185">Reference proteome</keyword>
<name>A0A8S3UH59_MYTED</name>